<name>A0A0M2PYA4_PROHO</name>
<comment type="caution">
    <text evidence="1">The sequence shown here is derived from an EMBL/GenBank/DDBJ whole genome shotgun (WGS) entry which is preliminary data.</text>
</comment>
<protein>
    <submittedName>
        <fullName evidence="1">Uncharacterized protein</fullName>
    </submittedName>
</protein>
<evidence type="ECO:0000313" key="2">
    <source>
        <dbReference type="Proteomes" id="UP000034681"/>
    </source>
</evidence>
<dbReference type="EMBL" id="AJTX02000004">
    <property type="protein sequence ID" value="KKI99663.1"/>
    <property type="molecule type" value="Genomic_DNA"/>
</dbReference>
<sequence>MANVMLLALDKSIPIQSAFCKLTPECRGLNLLKPLKVRDEFALLQGLVSVRGKGLKPLV</sequence>
<keyword evidence="2" id="KW-1185">Reference proteome</keyword>
<reference evidence="1" key="1">
    <citation type="submission" date="2012-04" db="EMBL/GenBank/DDBJ databases">
        <authorList>
            <person name="Borisov I.G."/>
            <person name="Ivanikova N.V."/>
            <person name="Pinevich A.V."/>
        </authorList>
    </citation>
    <scope>NUCLEOTIDE SEQUENCE</scope>
    <source>
        <strain evidence="1">CALU 1027</strain>
    </source>
</reference>
<proteinExistence type="predicted"/>
<dbReference type="STRING" id="317619.GCA_000332315_00162"/>
<gene>
    <name evidence="1" type="ORF">PROH_07140</name>
</gene>
<organism evidence="1 2">
    <name type="scientific">Prochlorothrix hollandica PCC 9006 = CALU 1027</name>
    <dbReference type="NCBI Taxonomy" id="317619"/>
    <lineage>
        <taxon>Bacteria</taxon>
        <taxon>Bacillati</taxon>
        <taxon>Cyanobacteriota</taxon>
        <taxon>Cyanophyceae</taxon>
        <taxon>Prochlorotrichales</taxon>
        <taxon>Prochlorotrichaceae</taxon>
        <taxon>Prochlorothrix</taxon>
    </lineage>
</organism>
<accession>A0A0M2PYA4</accession>
<dbReference type="AlphaFoldDB" id="A0A0M2PYA4"/>
<evidence type="ECO:0000313" key="1">
    <source>
        <dbReference type="EMBL" id="KKI99663.1"/>
    </source>
</evidence>
<dbReference type="Proteomes" id="UP000034681">
    <property type="component" value="Unassembled WGS sequence"/>
</dbReference>